<keyword evidence="1" id="KW-0812">Transmembrane</keyword>
<evidence type="ECO:0000313" key="2">
    <source>
        <dbReference type="EMBL" id="CAI6331868.1"/>
    </source>
</evidence>
<evidence type="ECO:0000256" key="1">
    <source>
        <dbReference type="SAM" id="Phobius"/>
    </source>
</evidence>
<organism evidence="2 3">
    <name type="scientific">Periconia digitata</name>
    <dbReference type="NCBI Taxonomy" id="1303443"/>
    <lineage>
        <taxon>Eukaryota</taxon>
        <taxon>Fungi</taxon>
        <taxon>Dikarya</taxon>
        <taxon>Ascomycota</taxon>
        <taxon>Pezizomycotina</taxon>
        <taxon>Dothideomycetes</taxon>
        <taxon>Pleosporomycetidae</taxon>
        <taxon>Pleosporales</taxon>
        <taxon>Massarineae</taxon>
        <taxon>Periconiaceae</taxon>
        <taxon>Periconia</taxon>
    </lineage>
</organism>
<sequence length="248" mass="27713">MNTIAPAPTTATQAIKRLPPHKRIFAITLGLTGAAACNLFLGYQLFSLYSRNTTFLPYDTSSPDLATPVFKSHNKLNNPPVCIDHAVKTIPLAKLKENDLGRLTTDFCRGVWSGVGYAVQRKILERKYKGLEGREGMLWGRKELGEAEYKVGEVVTDHFEVVEHTDDKVIVRCGDSPLNKAPRPSDGLFAMEVTKDDEAQTATFHLKSVFVDTTPDGQTAEPLPGYMQFLHRLYTKLWMESATRKLLK</sequence>
<keyword evidence="1" id="KW-1133">Transmembrane helix</keyword>
<keyword evidence="1" id="KW-0472">Membrane</keyword>
<evidence type="ECO:0000313" key="3">
    <source>
        <dbReference type="Proteomes" id="UP001152607"/>
    </source>
</evidence>
<dbReference type="Proteomes" id="UP001152607">
    <property type="component" value="Unassembled WGS sequence"/>
</dbReference>
<dbReference type="EMBL" id="CAOQHR010000003">
    <property type="protein sequence ID" value="CAI6331868.1"/>
    <property type="molecule type" value="Genomic_DNA"/>
</dbReference>
<protein>
    <submittedName>
        <fullName evidence="2">Uncharacterized protein</fullName>
    </submittedName>
</protein>
<keyword evidence="3" id="KW-1185">Reference proteome</keyword>
<gene>
    <name evidence="2" type="ORF">PDIGIT_LOCUS4897</name>
</gene>
<reference evidence="2" key="1">
    <citation type="submission" date="2023-01" db="EMBL/GenBank/DDBJ databases">
        <authorList>
            <person name="Van Ghelder C."/>
            <person name="Rancurel C."/>
        </authorList>
    </citation>
    <scope>NUCLEOTIDE SEQUENCE</scope>
    <source>
        <strain evidence="2">CNCM I-4278</strain>
    </source>
</reference>
<feature type="transmembrane region" description="Helical" evidence="1">
    <location>
        <begin position="24"/>
        <end position="46"/>
    </location>
</feature>
<dbReference type="AlphaFoldDB" id="A0A9W4XH93"/>
<comment type="caution">
    <text evidence="2">The sequence shown here is derived from an EMBL/GenBank/DDBJ whole genome shotgun (WGS) entry which is preliminary data.</text>
</comment>
<proteinExistence type="predicted"/>
<dbReference type="OrthoDB" id="4436466at2759"/>
<accession>A0A9W4XH93</accession>
<name>A0A9W4XH93_9PLEO</name>